<proteinExistence type="inferred from homology"/>
<reference evidence="9 10" key="1">
    <citation type="submission" date="2018-11" db="EMBL/GenBank/DDBJ databases">
        <authorList>
            <consortium name="Pathogen Informatics"/>
        </authorList>
    </citation>
    <scope>NUCLEOTIDE SEQUENCE [LARGE SCALE GENOMIC DNA]</scope>
</reference>
<dbReference type="EMBL" id="UYYB01105921">
    <property type="protein sequence ID" value="VDM79666.1"/>
    <property type="molecule type" value="Genomic_DNA"/>
</dbReference>
<dbReference type="InterPro" id="IPR013154">
    <property type="entry name" value="ADH-like_N"/>
</dbReference>
<evidence type="ECO:0000256" key="5">
    <source>
        <dbReference type="ARBA" id="ARBA00023002"/>
    </source>
</evidence>
<dbReference type="GO" id="GO:0008270">
    <property type="term" value="F:zinc ion binding"/>
    <property type="evidence" value="ECO:0007669"/>
    <property type="project" value="InterPro"/>
</dbReference>
<dbReference type="PANTHER" id="PTHR43161">
    <property type="entry name" value="SORBITOL DEHYDROGENASE"/>
    <property type="match status" value="1"/>
</dbReference>
<organism evidence="9 10">
    <name type="scientific">Strongylus vulgaris</name>
    <name type="common">Blood worm</name>
    <dbReference type="NCBI Taxonomy" id="40348"/>
    <lineage>
        <taxon>Eukaryota</taxon>
        <taxon>Metazoa</taxon>
        <taxon>Ecdysozoa</taxon>
        <taxon>Nematoda</taxon>
        <taxon>Chromadorea</taxon>
        <taxon>Rhabditida</taxon>
        <taxon>Rhabditina</taxon>
        <taxon>Rhabditomorpha</taxon>
        <taxon>Strongyloidea</taxon>
        <taxon>Strongylidae</taxon>
        <taxon>Strongylus</taxon>
    </lineage>
</organism>
<dbReference type="Gene3D" id="3.90.180.10">
    <property type="entry name" value="Medium-chain alcohol dehydrogenases, catalytic domain"/>
    <property type="match status" value="1"/>
</dbReference>
<dbReference type="GO" id="GO:0006062">
    <property type="term" value="P:sorbitol catabolic process"/>
    <property type="evidence" value="ECO:0007669"/>
    <property type="project" value="TreeGrafter"/>
</dbReference>
<accession>A0A3P7J8N1</accession>
<dbReference type="Pfam" id="PF08240">
    <property type="entry name" value="ADH_N"/>
    <property type="match status" value="1"/>
</dbReference>
<gene>
    <name evidence="9" type="ORF">SVUK_LOCUS14664</name>
</gene>
<keyword evidence="10" id="KW-1185">Reference proteome</keyword>
<sequence>MKDNLSAILYGINDIRLEQREMPKPAANQLLIKVNTVGICGSDVHFWQRGAIGNFVVKEPMVLGHETSGVVAGLGTGVKGFDVGDRVALEPGIPCRICQYCKVKNSLLRFT</sequence>
<evidence type="ECO:0000259" key="8">
    <source>
        <dbReference type="Pfam" id="PF08240"/>
    </source>
</evidence>
<name>A0A3P7J8N1_STRVU</name>
<dbReference type="InterPro" id="IPR002328">
    <property type="entry name" value="ADH_Zn_CS"/>
</dbReference>
<evidence type="ECO:0000256" key="6">
    <source>
        <dbReference type="ARBA" id="ARBA00026132"/>
    </source>
</evidence>
<dbReference type="GO" id="GO:0003939">
    <property type="term" value="F:L-iditol 2-dehydrogenase (NAD+) activity"/>
    <property type="evidence" value="ECO:0007669"/>
    <property type="project" value="TreeGrafter"/>
</dbReference>
<dbReference type="InterPro" id="IPR011032">
    <property type="entry name" value="GroES-like_sf"/>
</dbReference>
<dbReference type="Proteomes" id="UP000270094">
    <property type="component" value="Unassembled WGS sequence"/>
</dbReference>
<comment type="similarity">
    <text evidence="2">Belongs to the zinc-containing alcohol dehydrogenase family.</text>
</comment>
<dbReference type="AlphaFoldDB" id="A0A3P7J8N1"/>
<comment type="cofactor">
    <cofactor evidence="1">
        <name>Zn(2+)</name>
        <dbReference type="ChEBI" id="CHEBI:29105"/>
    </cofactor>
</comment>
<evidence type="ECO:0000256" key="1">
    <source>
        <dbReference type="ARBA" id="ARBA00001947"/>
    </source>
</evidence>
<evidence type="ECO:0000256" key="7">
    <source>
        <dbReference type="ARBA" id="ARBA00032485"/>
    </source>
</evidence>
<evidence type="ECO:0000256" key="2">
    <source>
        <dbReference type="ARBA" id="ARBA00008072"/>
    </source>
</evidence>
<keyword evidence="4" id="KW-0862">Zinc</keyword>
<dbReference type="PANTHER" id="PTHR43161:SF9">
    <property type="entry name" value="SORBITOL DEHYDROGENASE"/>
    <property type="match status" value="1"/>
</dbReference>
<feature type="domain" description="Alcohol dehydrogenase-like N-terminal" evidence="8">
    <location>
        <begin position="27"/>
        <end position="104"/>
    </location>
</feature>
<dbReference type="SUPFAM" id="SSF50129">
    <property type="entry name" value="GroES-like"/>
    <property type="match status" value="1"/>
</dbReference>
<evidence type="ECO:0000313" key="9">
    <source>
        <dbReference type="EMBL" id="VDM79666.1"/>
    </source>
</evidence>
<evidence type="ECO:0000313" key="10">
    <source>
        <dbReference type="Proteomes" id="UP000270094"/>
    </source>
</evidence>
<protein>
    <recommendedName>
        <fullName evidence="6">Sorbitol dehydrogenase</fullName>
    </recommendedName>
    <alternativeName>
        <fullName evidence="7">Polyol dehydrogenase</fullName>
    </alternativeName>
</protein>
<evidence type="ECO:0000256" key="3">
    <source>
        <dbReference type="ARBA" id="ARBA00022723"/>
    </source>
</evidence>
<dbReference type="PROSITE" id="PS00059">
    <property type="entry name" value="ADH_ZINC"/>
    <property type="match status" value="1"/>
</dbReference>
<dbReference type="OrthoDB" id="1879366at2759"/>
<keyword evidence="5" id="KW-0560">Oxidoreductase</keyword>
<keyword evidence="3" id="KW-0479">Metal-binding</keyword>
<evidence type="ECO:0000256" key="4">
    <source>
        <dbReference type="ARBA" id="ARBA00022833"/>
    </source>
</evidence>